<protein>
    <submittedName>
        <fullName evidence="1">Uncharacterized protein</fullName>
    </submittedName>
</protein>
<proteinExistence type="predicted"/>
<organism evidence="1">
    <name type="scientific">marine sediment metagenome</name>
    <dbReference type="NCBI Taxonomy" id="412755"/>
    <lineage>
        <taxon>unclassified sequences</taxon>
        <taxon>metagenomes</taxon>
        <taxon>ecological metagenomes</taxon>
    </lineage>
</organism>
<dbReference type="AlphaFoldDB" id="X1GU18"/>
<reference evidence="1" key="1">
    <citation type="journal article" date="2014" name="Front. Microbiol.">
        <title>High frequency of phylogenetically diverse reductive dehalogenase-homologous genes in deep subseafloor sedimentary metagenomes.</title>
        <authorList>
            <person name="Kawai M."/>
            <person name="Futagami T."/>
            <person name="Toyoda A."/>
            <person name="Takaki Y."/>
            <person name="Nishi S."/>
            <person name="Hori S."/>
            <person name="Arai W."/>
            <person name="Tsubouchi T."/>
            <person name="Morono Y."/>
            <person name="Uchiyama I."/>
            <person name="Ito T."/>
            <person name="Fujiyama A."/>
            <person name="Inagaki F."/>
            <person name="Takami H."/>
        </authorList>
    </citation>
    <scope>NUCLEOTIDE SEQUENCE</scope>
    <source>
        <strain evidence="1">Expedition CK06-06</strain>
    </source>
</reference>
<feature type="non-terminal residue" evidence="1">
    <location>
        <position position="44"/>
    </location>
</feature>
<gene>
    <name evidence="1" type="ORF">S03H2_31102</name>
</gene>
<comment type="caution">
    <text evidence="1">The sequence shown here is derived from an EMBL/GenBank/DDBJ whole genome shotgun (WGS) entry which is preliminary data.</text>
</comment>
<sequence>MCVTGVTGVTGHRVELAHVKTNAAFDADILIYHVDLFAFARNSV</sequence>
<dbReference type="EMBL" id="BARU01018844">
    <property type="protein sequence ID" value="GAH60667.1"/>
    <property type="molecule type" value="Genomic_DNA"/>
</dbReference>
<name>X1GU18_9ZZZZ</name>
<evidence type="ECO:0000313" key="1">
    <source>
        <dbReference type="EMBL" id="GAH60667.1"/>
    </source>
</evidence>
<accession>X1GU18</accession>